<name>A0ABY7F6F7_MYAAR</name>
<keyword evidence="2" id="KW-1185">Reference proteome</keyword>
<proteinExistence type="predicted"/>
<evidence type="ECO:0000313" key="1">
    <source>
        <dbReference type="EMBL" id="WAR16401.1"/>
    </source>
</evidence>
<dbReference type="Proteomes" id="UP001164746">
    <property type="component" value="Chromosome 10"/>
</dbReference>
<gene>
    <name evidence="1" type="ORF">MAR_030995</name>
</gene>
<dbReference type="EMBL" id="CP111021">
    <property type="protein sequence ID" value="WAR16401.1"/>
    <property type="molecule type" value="Genomic_DNA"/>
</dbReference>
<organism evidence="1 2">
    <name type="scientific">Mya arenaria</name>
    <name type="common">Soft-shell clam</name>
    <dbReference type="NCBI Taxonomy" id="6604"/>
    <lineage>
        <taxon>Eukaryota</taxon>
        <taxon>Metazoa</taxon>
        <taxon>Spiralia</taxon>
        <taxon>Lophotrochozoa</taxon>
        <taxon>Mollusca</taxon>
        <taxon>Bivalvia</taxon>
        <taxon>Autobranchia</taxon>
        <taxon>Heteroconchia</taxon>
        <taxon>Euheterodonta</taxon>
        <taxon>Imparidentia</taxon>
        <taxon>Neoheterodontei</taxon>
        <taxon>Myida</taxon>
        <taxon>Myoidea</taxon>
        <taxon>Myidae</taxon>
        <taxon>Mya</taxon>
    </lineage>
</organism>
<protein>
    <submittedName>
        <fullName evidence="1">Uncharacterized protein</fullName>
    </submittedName>
</protein>
<accession>A0ABY7F6F7</accession>
<sequence length="97" mass="10904">MSRSTSNGNACEMGRRSESAKASFVWTSAGTNFFSTAFDVQARTREFARNWGQNILEKGIVAQNSKKEQGLFTMNFVPTLRNMCQLLSTTMRMEGYS</sequence>
<reference evidence="1" key="1">
    <citation type="submission" date="2022-11" db="EMBL/GenBank/DDBJ databases">
        <title>Centuries of genome instability and evolution in soft-shell clam transmissible cancer (bioRxiv).</title>
        <authorList>
            <person name="Hart S.F.M."/>
            <person name="Yonemitsu M.A."/>
            <person name="Giersch R.M."/>
            <person name="Beal B.F."/>
            <person name="Arriagada G."/>
            <person name="Davis B.W."/>
            <person name="Ostrander E.A."/>
            <person name="Goff S.P."/>
            <person name="Metzger M.J."/>
        </authorList>
    </citation>
    <scope>NUCLEOTIDE SEQUENCE</scope>
    <source>
        <strain evidence="1">MELC-2E11</strain>
        <tissue evidence="1">Siphon/mantle</tissue>
    </source>
</reference>
<evidence type="ECO:0000313" key="2">
    <source>
        <dbReference type="Proteomes" id="UP001164746"/>
    </source>
</evidence>